<feature type="DNA-binding region" description="HMG box" evidence="5">
    <location>
        <begin position="468"/>
        <end position="536"/>
    </location>
</feature>
<dbReference type="GeneTree" id="ENSGT00940000158759"/>
<dbReference type="SMART" id="SM00398">
    <property type="entry name" value="HMG"/>
    <property type="match status" value="1"/>
</dbReference>
<evidence type="ECO:0000256" key="6">
    <source>
        <dbReference type="SAM" id="Coils"/>
    </source>
</evidence>
<feature type="compositionally biased region" description="Basic and acidic residues" evidence="7">
    <location>
        <begin position="10"/>
        <end position="20"/>
    </location>
</feature>
<dbReference type="Proteomes" id="UP000261540">
    <property type="component" value="Unplaced"/>
</dbReference>
<dbReference type="GeneID" id="111842645"/>
<evidence type="ECO:0000256" key="2">
    <source>
        <dbReference type="ARBA" id="ARBA00023125"/>
    </source>
</evidence>
<feature type="domain" description="HMG box" evidence="8">
    <location>
        <begin position="468"/>
        <end position="536"/>
    </location>
</feature>
<feature type="region of interest" description="Disordered" evidence="7">
    <location>
        <begin position="1"/>
        <end position="21"/>
    </location>
</feature>
<feature type="compositionally biased region" description="Polar residues" evidence="7">
    <location>
        <begin position="569"/>
        <end position="578"/>
    </location>
</feature>
<dbReference type="GO" id="GO:0045165">
    <property type="term" value="P:cell fate commitment"/>
    <property type="evidence" value="ECO:0007669"/>
    <property type="project" value="TreeGrafter"/>
</dbReference>
<organism evidence="9 10">
    <name type="scientific">Paramormyrops kingsleyae</name>
    <dbReference type="NCBI Taxonomy" id="1676925"/>
    <lineage>
        <taxon>Eukaryota</taxon>
        <taxon>Metazoa</taxon>
        <taxon>Chordata</taxon>
        <taxon>Craniata</taxon>
        <taxon>Vertebrata</taxon>
        <taxon>Euteleostomi</taxon>
        <taxon>Actinopterygii</taxon>
        <taxon>Neopterygii</taxon>
        <taxon>Teleostei</taxon>
        <taxon>Osteoglossocephala</taxon>
        <taxon>Osteoglossomorpha</taxon>
        <taxon>Osteoglossiformes</taxon>
        <taxon>Mormyridae</taxon>
        <taxon>Paramormyrops</taxon>
    </lineage>
</organism>
<protein>
    <submittedName>
        <fullName evidence="9">SRY-box transcription factor 13</fullName>
    </submittedName>
</protein>
<reference evidence="9" key="2">
    <citation type="submission" date="2025-09" db="UniProtKB">
        <authorList>
            <consortium name="Ensembl"/>
        </authorList>
    </citation>
    <scope>IDENTIFICATION</scope>
</reference>
<dbReference type="STRING" id="1676925.ENSPKIP00000022358"/>
<evidence type="ECO:0000256" key="3">
    <source>
        <dbReference type="ARBA" id="ARBA00023163"/>
    </source>
</evidence>
<reference evidence="9" key="1">
    <citation type="submission" date="2025-08" db="UniProtKB">
        <authorList>
            <consortium name="Ensembl"/>
        </authorList>
    </citation>
    <scope>IDENTIFICATION</scope>
</reference>
<feature type="region of interest" description="Disordered" evidence="7">
    <location>
        <begin position="100"/>
        <end position="137"/>
    </location>
</feature>
<dbReference type="InterPro" id="IPR051356">
    <property type="entry name" value="SOX/SOX-like_TF"/>
</dbReference>
<dbReference type="InterPro" id="IPR036910">
    <property type="entry name" value="HMG_box_dom_sf"/>
</dbReference>
<dbReference type="GO" id="GO:0000978">
    <property type="term" value="F:RNA polymerase II cis-regulatory region sequence-specific DNA binding"/>
    <property type="evidence" value="ECO:0007669"/>
    <property type="project" value="TreeGrafter"/>
</dbReference>
<dbReference type="CDD" id="cd22030">
    <property type="entry name" value="HMG-box_SoxD"/>
    <property type="match status" value="1"/>
</dbReference>
<evidence type="ECO:0000259" key="8">
    <source>
        <dbReference type="PROSITE" id="PS50118"/>
    </source>
</evidence>
<name>A0A3B3RVM7_9TELE</name>
<proteinExistence type="predicted"/>
<dbReference type="PROSITE" id="PS50118">
    <property type="entry name" value="HMG_BOX_2"/>
    <property type="match status" value="1"/>
</dbReference>
<dbReference type="InterPro" id="IPR009071">
    <property type="entry name" value="HMG_box_dom"/>
</dbReference>
<dbReference type="GO" id="GO:0000981">
    <property type="term" value="F:DNA-binding transcription factor activity, RNA polymerase II-specific"/>
    <property type="evidence" value="ECO:0007669"/>
    <property type="project" value="TreeGrafter"/>
</dbReference>
<dbReference type="FunFam" id="1.10.30.10:FF:000003">
    <property type="entry name" value="Putative transcription factor SOX-6"/>
    <property type="match status" value="1"/>
</dbReference>
<dbReference type="SUPFAM" id="SSF47095">
    <property type="entry name" value="HMG-box"/>
    <property type="match status" value="1"/>
</dbReference>
<feature type="region of interest" description="Disordered" evidence="7">
    <location>
        <begin position="610"/>
        <end position="656"/>
    </location>
</feature>
<dbReference type="KEGG" id="pki:111842645"/>
<evidence type="ECO:0000256" key="5">
    <source>
        <dbReference type="PROSITE-ProRule" id="PRU00267"/>
    </source>
</evidence>
<dbReference type="Pfam" id="PF00505">
    <property type="entry name" value="HMG_box"/>
    <property type="match status" value="1"/>
</dbReference>
<dbReference type="RefSeq" id="XP_023665252.1">
    <property type="nucleotide sequence ID" value="XM_023809484.1"/>
</dbReference>
<dbReference type="PANTHER" id="PTHR45789">
    <property type="entry name" value="FI18025P1"/>
    <property type="match status" value="1"/>
</dbReference>
<dbReference type="PANTHER" id="PTHR45789:SF4">
    <property type="entry name" value="TRANSCRIPTION FACTOR SOX-13"/>
    <property type="match status" value="1"/>
</dbReference>
<feature type="region of interest" description="Disordered" evidence="7">
    <location>
        <begin position="422"/>
        <end position="456"/>
    </location>
</feature>
<evidence type="ECO:0000313" key="10">
    <source>
        <dbReference type="Proteomes" id="UP000261540"/>
    </source>
</evidence>
<keyword evidence="2 5" id="KW-0238">DNA-binding</keyword>
<dbReference type="Gene3D" id="1.10.30.10">
    <property type="entry name" value="High mobility group box domain"/>
    <property type="match status" value="1"/>
</dbReference>
<feature type="compositionally biased region" description="Polar residues" evidence="7">
    <location>
        <begin position="615"/>
        <end position="628"/>
    </location>
</feature>
<dbReference type="GO" id="GO:0005634">
    <property type="term" value="C:nucleus"/>
    <property type="evidence" value="ECO:0007669"/>
    <property type="project" value="UniProtKB-UniRule"/>
</dbReference>
<keyword evidence="10" id="KW-1185">Reference proteome</keyword>
<sequence length="656" mass="73115">MLQNNSSFRETPEETTERVSQEWMCEPGPSALHLQASNDVTMVGMGVKVEEEGPGDISSGEVGRELQRASPCSWLTRPLAEQADFQLRMSQSPLAISGIVMKPQGTSLGTSPRGDGSPKKERTQGHSPPGQDGGIRSFDKLDLQHSVSEVMPTIEKLLNSDLREKILVKNAHGSTSLKGTPESLAEKELQLLVMINQLSSLRDQLLGAHSEQRNMAALLLEKQQQQMELARQQQEQIAKQQQQLIQQQHKINLLQQQIQQVNMPYVMIPAFHHNSQPLSVTSEPQMGLPLQPIPCKPVDYPMQFLPNPHSAPAKRSSGAVHKQFGLKEANQPLNLTSKPKGLDMCKTTSGQTLEMASVPLQSSFGPRDLQLSPPRSGLSLSFLGEGDVVSQTLHDAQQLLRGHVALGRDTDNGRKISRAVQLTHEERKEDDQIHQPKEDHPSSDSEGAVSAPGVSGFAEVHTPSSGHIKRPMNAFMVWAKDERRRILQAFPDMHNSSISKILGSRWKAMSNQEKQPYYEEQARLSRQHLERYPDYKYKPRPKRTCIVEGRRLRVGEYKAMMKSRRQEQRVTYTASQSEPPLHYPTSDIHYPSPPESMTAVCLPPTLMKHYLPSGLESSPAQAMETPSSIVERHPYSDGDESDSGERSEGELVVLTD</sequence>
<dbReference type="CTD" id="9580"/>
<dbReference type="AlphaFoldDB" id="A0A3B3RVM7"/>
<feature type="compositionally biased region" description="Basic and acidic residues" evidence="7">
    <location>
        <begin position="423"/>
        <end position="443"/>
    </location>
</feature>
<evidence type="ECO:0000313" key="9">
    <source>
        <dbReference type="Ensembl" id="ENSPKIP00000022358.1"/>
    </source>
</evidence>
<keyword evidence="3" id="KW-0804">Transcription</keyword>
<feature type="region of interest" description="Disordered" evidence="7">
    <location>
        <begin position="565"/>
        <end position="584"/>
    </location>
</feature>
<evidence type="ECO:0000256" key="7">
    <source>
        <dbReference type="SAM" id="MobiDB-lite"/>
    </source>
</evidence>
<keyword evidence="4 5" id="KW-0539">Nucleus</keyword>
<dbReference type="Ensembl" id="ENSPKIT00000003019.1">
    <property type="protein sequence ID" value="ENSPKIP00000022358.1"/>
    <property type="gene ID" value="ENSPKIG00000006391.1"/>
</dbReference>
<evidence type="ECO:0000256" key="1">
    <source>
        <dbReference type="ARBA" id="ARBA00023015"/>
    </source>
</evidence>
<accession>A0A3B3RVM7</accession>
<evidence type="ECO:0000256" key="4">
    <source>
        <dbReference type="ARBA" id="ARBA00023242"/>
    </source>
</evidence>
<keyword evidence="1" id="KW-0805">Transcription regulation</keyword>
<feature type="coiled-coil region" evidence="6">
    <location>
        <begin position="213"/>
        <end position="257"/>
    </location>
</feature>
<dbReference type="OrthoDB" id="6247875at2759"/>
<keyword evidence="6" id="KW-0175">Coiled coil</keyword>